<evidence type="ECO:0000313" key="1">
    <source>
        <dbReference type="EMBL" id="MBU9735160.1"/>
    </source>
</evidence>
<dbReference type="GO" id="GO:0003913">
    <property type="term" value="F:DNA photolyase activity"/>
    <property type="evidence" value="ECO:0007669"/>
    <property type="project" value="TreeGrafter"/>
</dbReference>
<dbReference type="Proteomes" id="UP000712157">
    <property type="component" value="Unassembled WGS sequence"/>
</dbReference>
<sequence>MRIAAASHTKQKRKEGDGLFPEVIYYEKAALAYKLGEELRRKYTHTEWIPIENHNNIEEMRKRPNKDFGKMKQYLIVGIRKTHRYVENHKVSDYLVPYTSSGCTAMCLYCYLVCNYNKCSYLRVFVNREQMLERLIRHAQRADREMVYEIGSNSDLILENTITGNLEWTIREFVKNPSGILTFPTKFDMVEPLLELDHKRRVIIRMSLNPQEIIRTVEFGTSPLNARIRALNAVCGAGYRVGILIAPVIMVEGWKTLYEQLIRQMADQLTERVKKEAVIEIIFMTYSFVQNAINTEAFPKAVNLYEKEQMTGRGRGKYCYRKELREDGEIYLRSLIGRYLKDMKILYVV</sequence>
<name>A0A949JXS2_9FIRM</name>
<gene>
    <name evidence="1" type="ORF">KTH89_01345</name>
</gene>
<dbReference type="Pfam" id="PF20903">
    <property type="entry name" value="SPL"/>
    <property type="match status" value="1"/>
</dbReference>
<dbReference type="AlphaFoldDB" id="A0A949JXS2"/>
<reference evidence="1" key="1">
    <citation type="submission" date="2021-06" db="EMBL/GenBank/DDBJ databases">
        <title>Description of novel taxa of the family Lachnospiraceae.</title>
        <authorList>
            <person name="Chaplin A.V."/>
            <person name="Sokolova S.R."/>
            <person name="Pikina A.P."/>
            <person name="Korzhanova M."/>
            <person name="Belova V."/>
            <person name="Korostin D."/>
            <person name="Efimov B.A."/>
        </authorList>
    </citation>
    <scope>NUCLEOTIDE SEQUENCE</scope>
    <source>
        <strain evidence="1">ASD5720</strain>
    </source>
</reference>
<dbReference type="Gene3D" id="3.40.50.12110">
    <property type="match status" value="1"/>
</dbReference>
<dbReference type="PANTHER" id="PTHR37822">
    <property type="entry name" value="SPORE PHOTOPRODUCT LYASE-RELATED"/>
    <property type="match status" value="1"/>
</dbReference>
<dbReference type="Gene3D" id="3.80.30.30">
    <property type="match status" value="1"/>
</dbReference>
<organism evidence="1 2">
    <name type="scientific">Diplocloster agilis</name>
    <dbReference type="NCBI Taxonomy" id="2850323"/>
    <lineage>
        <taxon>Bacteria</taxon>
        <taxon>Bacillati</taxon>
        <taxon>Bacillota</taxon>
        <taxon>Clostridia</taxon>
        <taxon>Lachnospirales</taxon>
        <taxon>Lachnospiraceae</taxon>
        <taxon>Diplocloster</taxon>
    </lineage>
</organism>
<protein>
    <submittedName>
        <fullName evidence="1">Spore photoproduct lyase</fullName>
    </submittedName>
</protein>
<comment type="caution">
    <text evidence="1">The sequence shown here is derived from an EMBL/GenBank/DDBJ whole genome shotgun (WGS) entry which is preliminary data.</text>
</comment>
<dbReference type="GO" id="GO:0042601">
    <property type="term" value="C:endospore-forming forespore"/>
    <property type="evidence" value="ECO:0007669"/>
    <property type="project" value="TreeGrafter"/>
</dbReference>
<evidence type="ECO:0000313" key="2">
    <source>
        <dbReference type="Proteomes" id="UP000712157"/>
    </source>
</evidence>
<dbReference type="EMBL" id="JAHQCW010000001">
    <property type="protein sequence ID" value="MBU9735160.1"/>
    <property type="molecule type" value="Genomic_DNA"/>
</dbReference>
<keyword evidence="1" id="KW-0456">Lyase</keyword>
<dbReference type="PANTHER" id="PTHR37822:SF2">
    <property type="entry name" value="SPORE PHOTOPRODUCT LYASE"/>
    <property type="match status" value="1"/>
</dbReference>
<keyword evidence="2" id="KW-1185">Reference proteome</keyword>
<dbReference type="GO" id="GO:0051539">
    <property type="term" value="F:4 iron, 4 sulfur cluster binding"/>
    <property type="evidence" value="ECO:0007669"/>
    <property type="project" value="TreeGrafter"/>
</dbReference>
<dbReference type="RefSeq" id="WP_238724468.1">
    <property type="nucleotide sequence ID" value="NZ_JAHQCY010000016.1"/>
</dbReference>
<accession>A0A949JXS2</accession>
<proteinExistence type="predicted"/>
<dbReference type="InterPro" id="IPR049539">
    <property type="entry name" value="SPL"/>
</dbReference>
<dbReference type="GO" id="GO:1904047">
    <property type="term" value="F:S-adenosyl-L-methionine binding"/>
    <property type="evidence" value="ECO:0007669"/>
    <property type="project" value="TreeGrafter"/>
</dbReference>